<accession>A0A2T3XU90</accession>
<organism evidence="2 3">
    <name type="scientific">Trinickia symbiotica</name>
    <dbReference type="NCBI Taxonomy" id="863227"/>
    <lineage>
        <taxon>Bacteria</taxon>
        <taxon>Pseudomonadati</taxon>
        <taxon>Pseudomonadota</taxon>
        <taxon>Betaproteobacteria</taxon>
        <taxon>Burkholderiales</taxon>
        <taxon>Burkholderiaceae</taxon>
        <taxon>Trinickia</taxon>
    </lineage>
</organism>
<name>A0A2T3XU90_9BURK</name>
<dbReference type="EMBL" id="PYUC01000006">
    <property type="protein sequence ID" value="PTB20071.1"/>
    <property type="molecule type" value="Genomic_DNA"/>
</dbReference>
<feature type="region of interest" description="Disordered" evidence="1">
    <location>
        <begin position="47"/>
        <end position="72"/>
    </location>
</feature>
<comment type="caution">
    <text evidence="2">The sequence shown here is derived from an EMBL/GenBank/DDBJ whole genome shotgun (WGS) entry which is preliminary data.</text>
</comment>
<evidence type="ECO:0000313" key="3">
    <source>
        <dbReference type="Proteomes" id="UP000240638"/>
    </source>
</evidence>
<protein>
    <recommendedName>
        <fullName evidence="4">DUF1127 domain-containing protein</fullName>
    </recommendedName>
</protein>
<evidence type="ECO:0008006" key="4">
    <source>
        <dbReference type="Google" id="ProtNLM"/>
    </source>
</evidence>
<feature type="compositionally biased region" description="Polar residues" evidence="1">
    <location>
        <begin position="63"/>
        <end position="72"/>
    </location>
</feature>
<reference evidence="2 3" key="1">
    <citation type="submission" date="2018-03" db="EMBL/GenBank/DDBJ databases">
        <title>Whole genome analyses suggest that Burkholderia sensu lato contains two further novel genera in the rhizoxinica-symbiotica group Mycetohabitans gen. nov., and Trinickia gen. nov.: implications for the evolution of diazotrophy and nodulation in the Burkholderiaceae.</title>
        <authorList>
            <person name="Estrada De Los Santos P."/>
            <person name="Palmer M."/>
            <person name="Chavez-Ramirez B."/>
            <person name="Steenkamp E.T."/>
            <person name="Hirsch A.M."/>
            <person name="Manyaka P."/>
            <person name="Maluk M."/>
            <person name="Lafos M."/>
            <person name="Crook M."/>
            <person name="Gross E."/>
            <person name="Simon M.F."/>
            <person name="Bueno Dos Reis Junior F."/>
            <person name="Poole P.S."/>
            <person name="Venter S.N."/>
            <person name="James E.K."/>
        </authorList>
    </citation>
    <scope>NUCLEOTIDE SEQUENCE [LARGE SCALE GENOMIC DNA]</scope>
    <source>
        <strain evidence="2 3">JPY-366</strain>
    </source>
</reference>
<sequence length="72" mass="8432">MFDWVRDIFDNLAAERRRRANLQLFGSLSDEVLRDIGLEPDRVEAGFTSLRSRPRRGNDTVRSRQTTRLLRG</sequence>
<evidence type="ECO:0000256" key="1">
    <source>
        <dbReference type="SAM" id="MobiDB-lite"/>
    </source>
</evidence>
<gene>
    <name evidence="2" type="ORF">C9I57_13235</name>
</gene>
<dbReference type="AlphaFoldDB" id="A0A2T3XU90"/>
<dbReference type="Proteomes" id="UP000240638">
    <property type="component" value="Unassembled WGS sequence"/>
</dbReference>
<evidence type="ECO:0000313" key="2">
    <source>
        <dbReference type="EMBL" id="PTB20071.1"/>
    </source>
</evidence>
<proteinExistence type="predicted"/>